<keyword evidence="1" id="KW-0694">RNA-binding</keyword>
<dbReference type="Gene3D" id="3.30.70.330">
    <property type="match status" value="1"/>
</dbReference>
<proteinExistence type="predicted"/>
<feature type="domain" description="RRM" evidence="3">
    <location>
        <begin position="29"/>
        <end position="106"/>
    </location>
</feature>
<evidence type="ECO:0000313" key="4">
    <source>
        <dbReference type="EMBL" id="KAK3169193.1"/>
    </source>
</evidence>
<dbReference type="AlphaFoldDB" id="A0AAD9Z496"/>
<accession>A0AAD9Z496</accession>
<protein>
    <recommendedName>
        <fullName evidence="3">RRM domain-containing protein</fullName>
    </recommendedName>
</protein>
<dbReference type="PROSITE" id="PS50102">
    <property type="entry name" value="RRM"/>
    <property type="match status" value="1"/>
</dbReference>
<evidence type="ECO:0000259" key="3">
    <source>
        <dbReference type="PROSITE" id="PS50102"/>
    </source>
</evidence>
<feature type="compositionally biased region" description="Basic and acidic residues" evidence="2">
    <location>
        <begin position="495"/>
        <end position="505"/>
    </location>
</feature>
<comment type="caution">
    <text evidence="4">The sequence shown here is derived from an EMBL/GenBank/DDBJ whole genome shotgun (WGS) entry which is preliminary data.</text>
</comment>
<dbReference type="EMBL" id="JANJYJ010000968">
    <property type="protein sequence ID" value="KAK3169193.1"/>
    <property type="molecule type" value="Genomic_DNA"/>
</dbReference>
<dbReference type="Proteomes" id="UP001281410">
    <property type="component" value="Unassembled WGS sequence"/>
</dbReference>
<reference evidence="4" key="1">
    <citation type="journal article" date="2023" name="Plant J.">
        <title>Genome sequences and population genomics provide insights into the demographic history, inbreeding, and mutation load of two 'living fossil' tree species of Dipteronia.</title>
        <authorList>
            <person name="Feng Y."/>
            <person name="Comes H.P."/>
            <person name="Chen J."/>
            <person name="Zhu S."/>
            <person name="Lu R."/>
            <person name="Zhang X."/>
            <person name="Li P."/>
            <person name="Qiu J."/>
            <person name="Olsen K.M."/>
            <person name="Qiu Y."/>
        </authorList>
    </citation>
    <scope>NUCLEOTIDE SEQUENCE</scope>
    <source>
        <strain evidence="4">NBL</strain>
    </source>
</reference>
<name>A0AAD9Z496_9ROSI</name>
<keyword evidence="5" id="KW-1185">Reference proteome</keyword>
<dbReference type="SUPFAM" id="SSF54928">
    <property type="entry name" value="RNA-binding domain, RBD"/>
    <property type="match status" value="1"/>
</dbReference>
<dbReference type="GO" id="GO:0003723">
    <property type="term" value="F:RNA binding"/>
    <property type="evidence" value="ECO:0007669"/>
    <property type="project" value="UniProtKB-UniRule"/>
</dbReference>
<sequence length="539" mass="61409">MSSKMREKVRERGSDFLGQNRFDFRDNLVSIFVDNLHPKADLLCLWGCFKTFGKVRDIHLSAANINRKRCFAFVRFQTLEEASRVAEMTRGMHIYGWPITAKVAMYGWKRRKALAPNRTEWKKREGTLGEGYSKVKDKEWVQNRGSLSFVEVVKGNQRKLQVNEEEKEEKGLTLVLNRDITDRRWLDCCAVGELRTFACIDRVTKRLNDRGFSFTSRGVPMCCWNERFFKKVGNLLGEFLLIEEDTAQRRGLDRGKILVTMHVDQPCPKRVQIVEGLWSFFISIEKEDSPVAFDWLMETMGLQVVAPVPERKYDFPIAEYNSNFVESGEDYGGLKRLVSENRRKATFDSDKSYTGSMEKWTKVRGKKVVRDEVRRCGCGNYVKSDGEAGQYNKGNNLAKGNEVLVRSSHRRPTHQASVNGKLNLEKTCGITNSGFLEVCGSPSSSESEWDHYWKPGMLRGESSKLKIKGKNGSGLQDSLSGKGPQIYEANPSPAKPHENPTRCDTVEVVSKGPSHITVRQENYTGGKFQNKREESSVSL</sequence>
<dbReference type="SMART" id="SM00360">
    <property type="entry name" value="RRM"/>
    <property type="match status" value="1"/>
</dbReference>
<organism evidence="4 5">
    <name type="scientific">Dipteronia sinensis</name>
    <dbReference type="NCBI Taxonomy" id="43782"/>
    <lineage>
        <taxon>Eukaryota</taxon>
        <taxon>Viridiplantae</taxon>
        <taxon>Streptophyta</taxon>
        <taxon>Embryophyta</taxon>
        <taxon>Tracheophyta</taxon>
        <taxon>Spermatophyta</taxon>
        <taxon>Magnoliopsida</taxon>
        <taxon>eudicotyledons</taxon>
        <taxon>Gunneridae</taxon>
        <taxon>Pentapetalae</taxon>
        <taxon>rosids</taxon>
        <taxon>malvids</taxon>
        <taxon>Sapindales</taxon>
        <taxon>Sapindaceae</taxon>
        <taxon>Hippocastanoideae</taxon>
        <taxon>Acereae</taxon>
        <taxon>Dipteronia</taxon>
    </lineage>
</organism>
<evidence type="ECO:0000313" key="5">
    <source>
        <dbReference type="Proteomes" id="UP001281410"/>
    </source>
</evidence>
<dbReference type="CDD" id="cd00590">
    <property type="entry name" value="RRM_SF"/>
    <property type="match status" value="1"/>
</dbReference>
<dbReference type="InterPro" id="IPR000504">
    <property type="entry name" value="RRM_dom"/>
</dbReference>
<dbReference type="InterPro" id="IPR012677">
    <property type="entry name" value="Nucleotide-bd_a/b_plait_sf"/>
</dbReference>
<evidence type="ECO:0000256" key="1">
    <source>
        <dbReference type="PROSITE-ProRule" id="PRU00176"/>
    </source>
</evidence>
<dbReference type="Pfam" id="PF00076">
    <property type="entry name" value="RRM_1"/>
    <property type="match status" value="1"/>
</dbReference>
<dbReference type="InterPro" id="IPR035979">
    <property type="entry name" value="RBD_domain_sf"/>
</dbReference>
<evidence type="ECO:0000256" key="2">
    <source>
        <dbReference type="SAM" id="MobiDB-lite"/>
    </source>
</evidence>
<feature type="region of interest" description="Disordered" evidence="2">
    <location>
        <begin position="466"/>
        <end position="539"/>
    </location>
</feature>
<feature type="compositionally biased region" description="Basic and acidic residues" evidence="2">
    <location>
        <begin position="530"/>
        <end position="539"/>
    </location>
</feature>
<gene>
    <name evidence="4" type="ORF">Dsin_000183</name>
</gene>